<organism evidence="3 4">
    <name type="scientific">Treponema pallidum subsp. pallidum (strain SS14)</name>
    <dbReference type="NCBI Taxonomy" id="455434"/>
    <lineage>
        <taxon>Bacteria</taxon>
        <taxon>Pseudomonadati</taxon>
        <taxon>Spirochaetota</taxon>
        <taxon>Spirochaetia</taxon>
        <taxon>Spirochaetales</taxon>
        <taxon>Treponemataceae</taxon>
        <taxon>Treponema</taxon>
    </lineage>
</organism>
<sequence length="134" mass="15367">MNFSLEFPVRSYELDGYGHVNNAVYLQYFEYARAAFLLHIGFDLKQLHEAGYAFYVTQAHIHYRTAVHLFDTLRARVKPLKLGKASGVFSQTLENQHHVLCADAEITWVCVSRTSGKPTKIPPEYLVPALYPNY</sequence>
<evidence type="ECO:0000256" key="1">
    <source>
        <dbReference type="ARBA" id="ARBA00005953"/>
    </source>
</evidence>
<name>A0A0H3BJU7_TREPS</name>
<dbReference type="PATRIC" id="fig|455434.6.peg.164"/>
<evidence type="ECO:0000313" key="3">
    <source>
        <dbReference type="EMBL" id="ACD70582.1"/>
    </source>
</evidence>
<keyword evidence="2" id="KW-0378">Hydrolase</keyword>
<gene>
    <name evidence="3" type="ordered locus">TPASS_0156</name>
</gene>
<proteinExistence type="inferred from homology"/>
<dbReference type="EMBL" id="CP000805">
    <property type="protein sequence ID" value="ACD70582.1"/>
    <property type="molecule type" value="Genomic_DNA"/>
</dbReference>
<dbReference type="InterPro" id="IPR006684">
    <property type="entry name" value="YbgC/YbaW"/>
</dbReference>
<dbReference type="GO" id="GO:0047617">
    <property type="term" value="F:fatty acyl-CoA hydrolase activity"/>
    <property type="evidence" value="ECO:0007669"/>
    <property type="project" value="TreeGrafter"/>
</dbReference>
<evidence type="ECO:0000313" key="4">
    <source>
        <dbReference type="Proteomes" id="UP000001202"/>
    </source>
</evidence>
<dbReference type="KEGG" id="tpp:TPASS_0156"/>
<dbReference type="PANTHER" id="PTHR31793:SF27">
    <property type="entry name" value="NOVEL THIOESTERASE SUPERFAMILY DOMAIN AND SAPOSIN A-TYPE DOMAIN CONTAINING PROTEIN (0610012H03RIK)"/>
    <property type="match status" value="1"/>
</dbReference>
<dbReference type="GeneID" id="93875949"/>
<dbReference type="PANTHER" id="PTHR31793">
    <property type="entry name" value="4-HYDROXYBENZOYL-COA THIOESTERASE FAMILY MEMBER"/>
    <property type="match status" value="1"/>
</dbReference>
<dbReference type="SMR" id="A0A0H3BJU7"/>
<reference evidence="3 4" key="1">
    <citation type="journal article" date="2008" name="BMC Microbiol.">
        <title>Complete genome sequence of Treponema pallidum ssp. pallidum strain SS14 determined with oligonucleotide arrays.</title>
        <authorList>
            <person name="Matejkova P."/>
            <person name="Strouhal M."/>
            <person name="Smajs D."/>
            <person name="Norris S.J."/>
            <person name="Palzkill T."/>
            <person name="Petrosino J.F."/>
            <person name="Sodergren E."/>
            <person name="Norton J.E."/>
            <person name="Singh J."/>
            <person name="Richmond T.A."/>
            <person name="Molla M.N."/>
            <person name="Albert T.J."/>
            <person name="Weinstock G.M."/>
        </authorList>
    </citation>
    <scope>NUCLEOTIDE SEQUENCE [LARGE SCALE GENOMIC DNA]</scope>
    <source>
        <strain evidence="3 4">SS14</strain>
    </source>
</reference>
<dbReference type="SUPFAM" id="SSF54637">
    <property type="entry name" value="Thioesterase/thiol ester dehydrase-isomerase"/>
    <property type="match status" value="1"/>
</dbReference>
<dbReference type="Proteomes" id="UP000001202">
    <property type="component" value="Chromosome"/>
</dbReference>
<dbReference type="Pfam" id="PF13279">
    <property type="entry name" value="4HBT_2"/>
    <property type="match status" value="1"/>
</dbReference>
<dbReference type="InterPro" id="IPR050563">
    <property type="entry name" value="4-hydroxybenzoyl-CoA_TE"/>
</dbReference>
<comment type="similarity">
    <text evidence="1">Belongs to the 4-hydroxybenzoyl-CoA thioesterase family.</text>
</comment>
<dbReference type="Gene3D" id="3.10.129.10">
    <property type="entry name" value="Hotdog Thioesterase"/>
    <property type="match status" value="1"/>
</dbReference>
<dbReference type="PIRSF" id="PIRSF003230">
    <property type="entry name" value="YbgC"/>
    <property type="match status" value="1"/>
</dbReference>
<dbReference type="CDD" id="cd00586">
    <property type="entry name" value="4HBT"/>
    <property type="match status" value="1"/>
</dbReference>
<dbReference type="RefSeq" id="WP_010881603.1">
    <property type="nucleotide sequence ID" value="NC_010741.1"/>
</dbReference>
<protein>
    <submittedName>
        <fullName evidence="3">Uncharacterized protein</fullName>
    </submittedName>
</protein>
<accession>A0A0H3BJU7</accession>
<dbReference type="InterPro" id="IPR029069">
    <property type="entry name" value="HotDog_dom_sf"/>
</dbReference>
<evidence type="ECO:0000256" key="2">
    <source>
        <dbReference type="ARBA" id="ARBA00022801"/>
    </source>
</evidence>
<dbReference type="NCBIfam" id="TIGR00051">
    <property type="entry name" value="YbgC/FadM family acyl-CoA thioesterase"/>
    <property type="match status" value="1"/>
</dbReference>
<dbReference type="AlphaFoldDB" id="A0A0H3BJU7"/>